<name>A0A0K2UFN5_LEPSM</name>
<proteinExistence type="predicted"/>
<dbReference type="EMBL" id="HACA01019411">
    <property type="protein sequence ID" value="CDW36772.1"/>
    <property type="molecule type" value="Transcribed_RNA"/>
</dbReference>
<evidence type="ECO:0000313" key="2">
    <source>
        <dbReference type="EMBL" id="CDW36772.1"/>
    </source>
</evidence>
<dbReference type="AlphaFoldDB" id="A0A0K2UFN5"/>
<keyword evidence="1" id="KW-0812">Transmembrane</keyword>
<accession>A0A0K2UFN5</accession>
<protein>
    <submittedName>
        <fullName evidence="2">Uncharacterized protein</fullName>
    </submittedName>
</protein>
<organism evidence="2">
    <name type="scientific">Lepeophtheirus salmonis</name>
    <name type="common">Salmon louse</name>
    <name type="synonym">Caligus salmonis</name>
    <dbReference type="NCBI Taxonomy" id="72036"/>
    <lineage>
        <taxon>Eukaryota</taxon>
        <taxon>Metazoa</taxon>
        <taxon>Ecdysozoa</taxon>
        <taxon>Arthropoda</taxon>
        <taxon>Crustacea</taxon>
        <taxon>Multicrustacea</taxon>
        <taxon>Hexanauplia</taxon>
        <taxon>Copepoda</taxon>
        <taxon>Siphonostomatoida</taxon>
        <taxon>Caligidae</taxon>
        <taxon>Lepeophtheirus</taxon>
    </lineage>
</organism>
<keyword evidence="1" id="KW-1133">Transmembrane helix</keyword>
<sequence>RICYRKTEVLIYTKELYILAVIVSQVFHTGISSFTSIYLKSRLDFLQNIEEIIT</sequence>
<feature type="non-terminal residue" evidence="2">
    <location>
        <position position="1"/>
    </location>
</feature>
<evidence type="ECO:0000256" key="1">
    <source>
        <dbReference type="SAM" id="Phobius"/>
    </source>
</evidence>
<reference evidence="2" key="1">
    <citation type="submission" date="2014-05" db="EMBL/GenBank/DDBJ databases">
        <authorList>
            <person name="Chronopoulou M."/>
        </authorList>
    </citation>
    <scope>NUCLEOTIDE SEQUENCE</scope>
    <source>
        <tissue evidence="2">Whole organism</tissue>
    </source>
</reference>
<feature type="transmembrane region" description="Helical" evidence="1">
    <location>
        <begin position="16"/>
        <end position="39"/>
    </location>
</feature>
<keyword evidence="1" id="KW-0472">Membrane</keyword>